<gene>
    <name evidence="3" type="ORF">SAMN04487884_1691</name>
</gene>
<organism evidence="3 4">
    <name type="scientific">Butyrivibrio fibrisolvens</name>
    <dbReference type="NCBI Taxonomy" id="831"/>
    <lineage>
        <taxon>Bacteria</taxon>
        <taxon>Bacillati</taxon>
        <taxon>Bacillota</taxon>
        <taxon>Clostridia</taxon>
        <taxon>Lachnospirales</taxon>
        <taxon>Lachnospiraceae</taxon>
        <taxon>Butyrivibrio</taxon>
    </lineage>
</organism>
<dbReference type="EMBL" id="FOGJ01000069">
    <property type="protein sequence ID" value="SES44568.1"/>
    <property type="molecule type" value="Genomic_DNA"/>
</dbReference>
<feature type="region of interest" description="Disordered" evidence="2">
    <location>
        <begin position="136"/>
        <end position="163"/>
    </location>
</feature>
<sequence>MGIAAIANDYLTGPFNYGVGKESTTTVGETINFGQKLQAETEKKCPYSFLAKDGIIQYNGVIFGCDYKQNAITLGNMYEKNKVLKIALPSGGSLHVNIDNFDDLAKAASMFTPEDLNAIMRAIHEYNHCTRKRMEIEEEKSETAEEAAAESETPDAEKEPEVDKTALTEQISAFRTELFYKLINNETEIKIRIGSQEMSIKEWDKLMDSIDKELETIHEALLEKEEKQSKKEQEERIRKLFEDRNANEEMTNVVGA</sequence>
<protein>
    <submittedName>
        <fullName evidence="3">Uncharacterized protein</fullName>
    </submittedName>
</protein>
<name>A0A1H9XED2_BUTFI</name>
<dbReference type="Proteomes" id="UP000182584">
    <property type="component" value="Unassembled WGS sequence"/>
</dbReference>
<keyword evidence="1" id="KW-0175">Coiled coil</keyword>
<dbReference type="RefSeq" id="WP_074759288.1">
    <property type="nucleotide sequence ID" value="NZ_FOGJ01000069.1"/>
</dbReference>
<evidence type="ECO:0000313" key="4">
    <source>
        <dbReference type="Proteomes" id="UP000182584"/>
    </source>
</evidence>
<proteinExistence type="predicted"/>
<evidence type="ECO:0000256" key="2">
    <source>
        <dbReference type="SAM" id="MobiDB-lite"/>
    </source>
</evidence>
<dbReference type="OrthoDB" id="2065570at2"/>
<reference evidence="3 4" key="1">
    <citation type="submission" date="2016-10" db="EMBL/GenBank/DDBJ databases">
        <authorList>
            <person name="de Groot N.N."/>
        </authorList>
    </citation>
    <scope>NUCLEOTIDE SEQUENCE [LARGE SCALE GENOMIC DNA]</scope>
    <source>
        <strain evidence="3 4">AR40</strain>
    </source>
</reference>
<accession>A0A1H9XED2</accession>
<evidence type="ECO:0000256" key="1">
    <source>
        <dbReference type="SAM" id="Coils"/>
    </source>
</evidence>
<evidence type="ECO:0000313" key="3">
    <source>
        <dbReference type="EMBL" id="SES44568.1"/>
    </source>
</evidence>
<dbReference type="AlphaFoldDB" id="A0A1H9XED2"/>
<feature type="coiled-coil region" evidence="1">
    <location>
        <begin position="207"/>
        <end position="250"/>
    </location>
</feature>
<feature type="compositionally biased region" description="Acidic residues" evidence="2">
    <location>
        <begin position="136"/>
        <end position="154"/>
    </location>
</feature>